<evidence type="ECO:0000256" key="1">
    <source>
        <dbReference type="SAM" id="MobiDB-lite"/>
    </source>
</evidence>
<name>A0A507AGA5_9PEZI</name>
<accession>A0A507AGA5</accession>
<feature type="region of interest" description="Disordered" evidence="1">
    <location>
        <begin position="35"/>
        <end position="127"/>
    </location>
</feature>
<dbReference type="AlphaFoldDB" id="A0A507AGA5"/>
<sequence length="127" mass="13405">MPARIAIANAVAAAARPTTVAGSQVLLRRSIASTASLRHKESASHNPDSHEVDKHKGDLLKKHKDGQAHWKPELASDSEEAVKADRAETDGGGASSSPAEAMKKLQERTKKAAEETSKAGTSMRDGL</sequence>
<protein>
    <submittedName>
        <fullName evidence="2">Uncharacterized protein</fullName>
    </submittedName>
</protein>
<proteinExistence type="predicted"/>
<evidence type="ECO:0000313" key="3">
    <source>
        <dbReference type="Proteomes" id="UP000319257"/>
    </source>
</evidence>
<feature type="compositionally biased region" description="Basic and acidic residues" evidence="1">
    <location>
        <begin position="38"/>
        <end position="89"/>
    </location>
</feature>
<dbReference type="InParanoid" id="A0A507AGA5"/>
<organism evidence="2 3">
    <name type="scientific">Thyridium curvatum</name>
    <dbReference type="NCBI Taxonomy" id="1093900"/>
    <lineage>
        <taxon>Eukaryota</taxon>
        <taxon>Fungi</taxon>
        <taxon>Dikarya</taxon>
        <taxon>Ascomycota</taxon>
        <taxon>Pezizomycotina</taxon>
        <taxon>Sordariomycetes</taxon>
        <taxon>Sordariomycetidae</taxon>
        <taxon>Thyridiales</taxon>
        <taxon>Thyridiaceae</taxon>
        <taxon>Thyridium</taxon>
    </lineage>
</organism>
<dbReference type="OrthoDB" id="529205at2759"/>
<dbReference type="Proteomes" id="UP000319257">
    <property type="component" value="Unassembled WGS sequence"/>
</dbReference>
<reference evidence="2 3" key="1">
    <citation type="submission" date="2019-06" db="EMBL/GenBank/DDBJ databases">
        <title>Draft genome sequence of the filamentous fungus Phialemoniopsis curvata isolated from diesel fuel.</title>
        <authorList>
            <person name="Varaljay V.A."/>
            <person name="Lyon W.J."/>
            <person name="Crouch A.L."/>
            <person name="Drake C.E."/>
            <person name="Hollomon J.M."/>
            <person name="Nadeau L.J."/>
            <person name="Nunn H.S."/>
            <person name="Stevenson B.S."/>
            <person name="Bojanowski C.L."/>
            <person name="Crookes-Goodson W.J."/>
        </authorList>
    </citation>
    <scope>NUCLEOTIDE SEQUENCE [LARGE SCALE GENOMIC DNA]</scope>
    <source>
        <strain evidence="2 3">D216</strain>
    </source>
</reference>
<gene>
    <name evidence="2" type="ORF">E0L32_010479</name>
</gene>
<dbReference type="GeneID" id="41977926"/>
<comment type="caution">
    <text evidence="2">The sequence shown here is derived from an EMBL/GenBank/DDBJ whole genome shotgun (WGS) entry which is preliminary data.</text>
</comment>
<dbReference type="RefSeq" id="XP_030989503.1">
    <property type="nucleotide sequence ID" value="XM_031133102.1"/>
</dbReference>
<keyword evidence="3" id="KW-1185">Reference proteome</keyword>
<dbReference type="EMBL" id="SKBQ01000085">
    <property type="protein sequence ID" value="TPX07792.1"/>
    <property type="molecule type" value="Genomic_DNA"/>
</dbReference>
<feature type="compositionally biased region" description="Basic and acidic residues" evidence="1">
    <location>
        <begin position="101"/>
        <end position="117"/>
    </location>
</feature>
<evidence type="ECO:0000313" key="2">
    <source>
        <dbReference type="EMBL" id="TPX07792.1"/>
    </source>
</evidence>